<organism evidence="1 2">
    <name type="scientific">Cichorium intybus</name>
    <name type="common">Chicory</name>
    <dbReference type="NCBI Taxonomy" id="13427"/>
    <lineage>
        <taxon>Eukaryota</taxon>
        <taxon>Viridiplantae</taxon>
        <taxon>Streptophyta</taxon>
        <taxon>Embryophyta</taxon>
        <taxon>Tracheophyta</taxon>
        <taxon>Spermatophyta</taxon>
        <taxon>Magnoliopsida</taxon>
        <taxon>eudicotyledons</taxon>
        <taxon>Gunneridae</taxon>
        <taxon>Pentapetalae</taxon>
        <taxon>asterids</taxon>
        <taxon>campanulids</taxon>
        <taxon>Asterales</taxon>
        <taxon>Asteraceae</taxon>
        <taxon>Cichorioideae</taxon>
        <taxon>Cichorieae</taxon>
        <taxon>Cichoriinae</taxon>
        <taxon>Cichorium</taxon>
    </lineage>
</organism>
<keyword evidence="2" id="KW-1185">Reference proteome</keyword>
<dbReference type="Proteomes" id="UP001055811">
    <property type="component" value="Linkage Group LG03"/>
</dbReference>
<reference evidence="1 2" key="2">
    <citation type="journal article" date="2022" name="Mol. Ecol. Resour.">
        <title>The genomes of chicory, endive, great burdock and yacon provide insights into Asteraceae paleo-polyploidization history and plant inulin production.</title>
        <authorList>
            <person name="Fan W."/>
            <person name="Wang S."/>
            <person name="Wang H."/>
            <person name="Wang A."/>
            <person name="Jiang F."/>
            <person name="Liu H."/>
            <person name="Zhao H."/>
            <person name="Xu D."/>
            <person name="Zhang Y."/>
        </authorList>
    </citation>
    <scope>NUCLEOTIDE SEQUENCE [LARGE SCALE GENOMIC DNA]</scope>
    <source>
        <strain evidence="2">cv. Punajuju</strain>
        <tissue evidence="1">Leaves</tissue>
    </source>
</reference>
<comment type="caution">
    <text evidence="1">The sequence shown here is derived from an EMBL/GenBank/DDBJ whole genome shotgun (WGS) entry which is preliminary data.</text>
</comment>
<accession>A0ACB9F4N5</accession>
<dbReference type="EMBL" id="CM042011">
    <property type="protein sequence ID" value="KAI3765860.1"/>
    <property type="molecule type" value="Genomic_DNA"/>
</dbReference>
<name>A0ACB9F4N5_CICIN</name>
<evidence type="ECO:0000313" key="2">
    <source>
        <dbReference type="Proteomes" id="UP001055811"/>
    </source>
</evidence>
<gene>
    <name evidence="1" type="ORF">L2E82_15906</name>
</gene>
<sequence length="703" mass="80342">MGRCKNVGYFFPLNSFQIGDLQSYLSDLTLFLAPESKTFYILVDNRPWVEDLVSKPAHIWQLMVTKSRMSPFAITKGKKGGKDDPGFNELNYSRTPSSHAKKLKRWLSMSTLSKKRVLLPVKKLRNSLLENSKLHRTLYGFIVFEVVWRDVRGVNYLNELQTDTSLAIEAKYMRRWEFDSIAQAAEGITVWLPGTPYERLLLERHLHSMIGEAFHDAGTDTPSTCTSSEDENISKISVLSEEDNPCSPSSIHTDQSEKLEHQTNITNTPPPDINIDENPYPEKSEDQTNISNTPLSDIDENPCPDKSEDQTNISNTPPPDIDNDTASCQIPSPCPTDCIESTYPDQYRDVLLLFRFNDLHLPFELRKIIMSDLRLLTLLEAGLPSWVIFFQSYPVFCHIYRPWMCPLARALYVAISFVTVVIGFYDLYKNVPLLKATASRLFGPLFDWIETWEMVSRIKYLGTMLFLHNAEKAVMWFLMVTRTIRSLVSVLTQPLVAPFLVLLDVVSPFLNIVIEIGDRLSSLVGILLETSWSLVENLVDVVLLPVWYISSAVSNFATSVMSPIFLCLWGAVYAPIRLILKLSYFLGLIYKYMYDLIGGLWLFISSFLKVASNAEITMKTYEVSMWRALWNDLFSQVFKATKSVLYGVVAFFAACNRHRLSIYNHLREFIQGIYQLVQRSGTRTPSTDLRERKGLPNKSMKQS</sequence>
<protein>
    <submittedName>
        <fullName evidence="1">Uncharacterized protein</fullName>
    </submittedName>
</protein>
<proteinExistence type="predicted"/>
<reference evidence="2" key="1">
    <citation type="journal article" date="2022" name="Mol. Ecol. Resour.">
        <title>The genomes of chicory, endive, great burdock and yacon provide insights into Asteraceae palaeo-polyploidization history and plant inulin production.</title>
        <authorList>
            <person name="Fan W."/>
            <person name="Wang S."/>
            <person name="Wang H."/>
            <person name="Wang A."/>
            <person name="Jiang F."/>
            <person name="Liu H."/>
            <person name="Zhao H."/>
            <person name="Xu D."/>
            <person name="Zhang Y."/>
        </authorList>
    </citation>
    <scope>NUCLEOTIDE SEQUENCE [LARGE SCALE GENOMIC DNA]</scope>
    <source>
        <strain evidence="2">cv. Punajuju</strain>
    </source>
</reference>
<evidence type="ECO:0000313" key="1">
    <source>
        <dbReference type="EMBL" id="KAI3765860.1"/>
    </source>
</evidence>